<dbReference type="SUPFAM" id="SSF48371">
    <property type="entry name" value="ARM repeat"/>
    <property type="match status" value="1"/>
</dbReference>
<evidence type="ECO:0000313" key="3">
    <source>
        <dbReference type="Proteomes" id="UP000001072"/>
    </source>
</evidence>
<dbReference type="GeneID" id="18923026"/>
<name>F4RMZ4_MELLP</name>
<evidence type="ECO:0000256" key="1">
    <source>
        <dbReference type="SAM" id="SignalP"/>
    </source>
</evidence>
<feature type="chain" id="PRO_5003320889" evidence="1">
    <location>
        <begin position="23"/>
        <end position="661"/>
    </location>
</feature>
<proteinExistence type="predicted"/>
<dbReference type="HOGENOM" id="CLU_429648_0_0_1"/>
<gene>
    <name evidence="2" type="ORF">MELLADRAFT_106889</name>
</gene>
<dbReference type="InterPro" id="IPR016024">
    <property type="entry name" value="ARM-type_fold"/>
</dbReference>
<accession>F4RMZ4</accession>
<dbReference type="InParanoid" id="F4RMZ4"/>
<reference evidence="3" key="1">
    <citation type="journal article" date="2011" name="Proc. Natl. Acad. Sci. U.S.A.">
        <title>Obligate biotrophy features unraveled by the genomic analysis of rust fungi.</title>
        <authorList>
            <person name="Duplessis S."/>
            <person name="Cuomo C.A."/>
            <person name="Lin Y.-C."/>
            <person name="Aerts A."/>
            <person name="Tisserant E."/>
            <person name="Veneault-Fourrey C."/>
            <person name="Joly D.L."/>
            <person name="Hacquard S."/>
            <person name="Amselem J."/>
            <person name="Cantarel B.L."/>
            <person name="Chiu R."/>
            <person name="Coutinho P.M."/>
            <person name="Feau N."/>
            <person name="Field M."/>
            <person name="Frey P."/>
            <person name="Gelhaye E."/>
            <person name="Goldberg J."/>
            <person name="Grabherr M.G."/>
            <person name="Kodira C.D."/>
            <person name="Kohler A."/>
            <person name="Kuees U."/>
            <person name="Lindquist E.A."/>
            <person name="Lucas S.M."/>
            <person name="Mago R."/>
            <person name="Mauceli E."/>
            <person name="Morin E."/>
            <person name="Murat C."/>
            <person name="Pangilinan J.L."/>
            <person name="Park R."/>
            <person name="Pearson M."/>
            <person name="Quesneville H."/>
            <person name="Rouhier N."/>
            <person name="Sakthikumar S."/>
            <person name="Salamov A.A."/>
            <person name="Schmutz J."/>
            <person name="Selles B."/>
            <person name="Shapiro H."/>
            <person name="Tanguay P."/>
            <person name="Tuskan G.A."/>
            <person name="Henrissat B."/>
            <person name="Van de Peer Y."/>
            <person name="Rouze P."/>
            <person name="Ellis J.G."/>
            <person name="Dodds P.N."/>
            <person name="Schein J.E."/>
            <person name="Zhong S."/>
            <person name="Hamelin R.C."/>
            <person name="Grigoriev I.V."/>
            <person name="Szabo L.J."/>
            <person name="Martin F."/>
        </authorList>
    </citation>
    <scope>NUCLEOTIDE SEQUENCE [LARGE SCALE GENOMIC DNA]</scope>
    <source>
        <strain evidence="3">98AG31 / pathotype 3-4-7</strain>
    </source>
</reference>
<dbReference type="AlphaFoldDB" id="F4RMZ4"/>
<keyword evidence="1" id="KW-0732">Signal</keyword>
<dbReference type="Proteomes" id="UP000001072">
    <property type="component" value="Unassembled WGS sequence"/>
</dbReference>
<dbReference type="RefSeq" id="XP_007410443.1">
    <property type="nucleotide sequence ID" value="XM_007410381.1"/>
</dbReference>
<dbReference type="VEuPathDB" id="FungiDB:MELLADRAFT_106889"/>
<organism evidence="3">
    <name type="scientific">Melampsora larici-populina (strain 98AG31 / pathotype 3-4-7)</name>
    <name type="common">Poplar leaf rust fungus</name>
    <dbReference type="NCBI Taxonomy" id="747676"/>
    <lineage>
        <taxon>Eukaryota</taxon>
        <taxon>Fungi</taxon>
        <taxon>Dikarya</taxon>
        <taxon>Basidiomycota</taxon>
        <taxon>Pucciniomycotina</taxon>
        <taxon>Pucciniomycetes</taxon>
        <taxon>Pucciniales</taxon>
        <taxon>Melampsoraceae</taxon>
        <taxon>Melampsora</taxon>
    </lineage>
</organism>
<feature type="signal peptide" evidence="1">
    <location>
        <begin position="1"/>
        <end position="22"/>
    </location>
</feature>
<evidence type="ECO:0000313" key="2">
    <source>
        <dbReference type="EMBL" id="EGG06205.1"/>
    </source>
</evidence>
<dbReference type="KEGG" id="mlr:MELLADRAFT_106889"/>
<sequence length="661" mass="76061">MKLFAYSLQLALAISPTFPTLAMDTFLKQRGKPKIAEPSQLQTGMVEKTRFDHHTTTGPIPPQQDEIPYKSEVPPAPETKQNLKSFVTPGSLAAKHGVRTWDLATSSEMYNFVQKAQKHIWRPPPPTDNSFTAELSSWIDTVEEAVGILGREEISFVDRFRNLGLLTEMLRVVPLQPHGKEILMKGWPDRLKLELKATQVYLQIDAGYAEPIAKYLLRYAYNKHEEEVMGWSDVNECFGRAALIGAYQKRVMDEAPGQSAKNIDQIISRYLMEASLPQEKEEIENLIVEMRLNLRGVSFDTWEGKYSIDILSHLFKHASAVKTRLLELEKQKEFLKDTNSPYAKVILKALSTEQNVSPLLKQNIGKMMKLKSQPSDEFLESMVKHMHSSIESGDRNSAILMYKLLQIETHYNPGVEEKIYKLLFDGNHVPDYLVQLWAHIHPQLTVEKKIYFQNNQMKFDHYKHFESGHYVMMIGKNSKYFLDAKRHILALEMSKVECEPFTRLCESLNSLTVKPHQDIQKDSIERICKEVQDCIESIEDDVPKRYAMLIETLLRVLEYEPQSIGHLLEYIDQNESFRNGLYQCLNHIIKLGHLNEKAAPQMLGFVTQMIKAYSKIWPEGFPIGRMNVFFGLEDENPADKAKRISKATDDLKTVITASRFF</sequence>
<keyword evidence="3" id="KW-1185">Reference proteome</keyword>
<dbReference type="EMBL" id="GL883109">
    <property type="protein sequence ID" value="EGG06205.1"/>
    <property type="molecule type" value="Genomic_DNA"/>
</dbReference>
<protein>
    <submittedName>
        <fullName evidence="2">Secreted protein</fullName>
    </submittedName>
</protein>